<dbReference type="Pfam" id="PF01478">
    <property type="entry name" value="Peptidase_A24"/>
    <property type="match status" value="1"/>
</dbReference>
<keyword evidence="3" id="KW-0378">Hydrolase</keyword>
<dbReference type="Gene3D" id="1.20.120.1220">
    <property type="match status" value="1"/>
</dbReference>
<evidence type="ECO:0000259" key="2">
    <source>
        <dbReference type="Pfam" id="PF01478"/>
    </source>
</evidence>
<feature type="domain" description="Prepilin type IV endopeptidase peptidase" evidence="2">
    <location>
        <begin position="10"/>
        <end position="107"/>
    </location>
</feature>
<dbReference type="GO" id="GO:0004190">
    <property type="term" value="F:aspartic-type endopeptidase activity"/>
    <property type="evidence" value="ECO:0007669"/>
    <property type="project" value="UniProtKB-EC"/>
</dbReference>
<dbReference type="InterPro" id="IPR000045">
    <property type="entry name" value="Prepilin_IV_endopep_pep"/>
</dbReference>
<organism evidence="3 4">
    <name type="scientific">Corynebacterium suedekumii</name>
    <dbReference type="NCBI Taxonomy" id="3049801"/>
    <lineage>
        <taxon>Bacteria</taxon>
        <taxon>Bacillati</taxon>
        <taxon>Actinomycetota</taxon>
        <taxon>Actinomycetes</taxon>
        <taxon>Mycobacteriales</taxon>
        <taxon>Corynebacteriaceae</taxon>
        <taxon>Corynebacterium</taxon>
    </lineage>
</organism>
<sequence length="139" mass="13826">MWVLGGAVAVTVCWAVALLLVDEKRRRLPDLLTLPAAAGAAFGAAVTDPILLLGGLGWAGLYLLLGVSFGGVGGGDVKLGLSLGILAAAAGGTAAWFVAVLGASVVTVLRGALTRRKAVAHGPSMLLSTAFAVGMWFGA</sequence>
<proteinExistence type="predicted"/>
<accession>A0ABY8VJV0</accession>
<dbReference type="Proteomes" id="UP001238805">
    <property type="component" value="Chromosome"/>
</dbReference>
<reference evidence="3 4" key="1">
    <citation type="submission" date="2023-05" db="EMBL/GenBank/DDBJ databases">
        <title>Corynebacterium suedekumii sp. nov. and Corynebacterium breve sp. nov. isolated from raw cow's milk.</title>
        <authorList>
            <person name="Baer M.K."/>
            <person name="Mehl L."/>
            <person name="Hellmuth R."/>
            <person name="Marke G."/>
            <person name="Lipski A."/>
        </authorList>
    </citation>
    <scope>NUCLEOTIDE SEQUENCE [LARGE SCALE GENOMIC DNA]</scope>
    <source>
        <strain evidence="3 4">LM112</strain>
    </source>
</reference>
<evidence type="ECO:0000256" key="1">
    <source>
        <dbReference type="SAM" id="Phobius"/>
    </source>
</evidence>
<feature type="transmembrane region" description="Helical" evidence="1">
    <location>
        <begin position="6"/>
        <end position="22"/>
    </location>
</feature>
<keyword evidence="4" id="KW-1185">Reference proteome</keyword>
<dbReference type="EMBL" id="CP126970">
    <property type="protein sequence ID" value="WIM69839.1"/>
    <property type="molecule type" value="Genomic_DNA"/>
</dbReference>
<keyword evidence="1" id="KW-0472">Membrane</keyword>
<keyword evidence="1" id="KW-1133">Transmembrane helix</keyword>
<protein>
    <submittedName>
        <fullName evidence="3">Prepilin peptidase</fullName>
        <ecNumber evidence="3">3.4.23.43</ecNumber>
    </submittedName>
</protein>
<evidence type="ECO:0000313" key="3">
    <source>
        <dbReference type="EMBL" id="WIM69839.1"/>
    </source>
</evidence>
<keyword evidence="1" id="KW-0812">Transmembrane</keyword>
<gene>
    <name evidence="3" type="ORF">QP029_11545</name>
</gene>
<feature type="transmembrane region" description="Helical" evidence="1">
    <location>
        <begin position="118"/>
        <end position="137"/>
    </location>
</feature>
<evidence type="ECO:0000313" key="4">
    <source>
        <dbReference type="Proteomes" id="UP001238805"/>
    </source>
</evidence>
<dbReference type="EC" id="3.4.23.43" evidence="3"/>
<name>A0ABY8VJV0_9CORY</name>
<dbReference type="RefSeq" id="WP_284874432.1">
    <property type="nucleotide sequence ID" value="NZ_CP126970.1"/>
</dbReference>
<feature type="transmembrane region" description="Helical" evidence="1">
    <location>
        <begin position="79"/>
        <end position="106"/>
    </location>
</feature>